<dbReference type="SUPFAM" id="SSF48726">
    <property type="entry name" value="Immunoglobulin"/>
    <property type="match status" value="4"/>
</dbReference>
<keyword evidence="9" id="KW-1185">Reference proteome</keyword>
<dbReference type="CDD" id="cd00063">
    <property type="entry name" value="FN3"/>
    <property type="match status" value="2"/>
</dbReference>
<dbReference type="InterPro" id="IPR036116">
    <property type="entry name" value="FN3_sf"/>
</dbReference>
<dbReference type="PROSITE" id="PS50835">
    <property type="entry name" value="IG_LIKE"/>
    <property type="match status" value="5"/>
</dbReference>
<dbReference type="EMBL" id="JXXN02001061">
    <property type="protein sequence ID" value="THD25621.1"/>
    <property type="molecule type" value="Genomic_DNA"/>
</dbReference>
<keyword evidence="2" id="KW-0677">Repeat</keyword>
<dbReference type="InterPro" id="IPR007110">
    <property type="entry name" value="Ig-like_dom"/>
</dbReference>
<reference evidence="8" key="1">
    <citation type="submission" date="2019-03" db="EMBL/GenBank/DDBJ databases">
        <title>Improved annotation for the trematode Fasciola hepatica.</title>
        <authorList>
            <person name="Choi Y.-J."/>
            <person name="Martin J."/>
            <person name="Mitreva M."/>
        </authorList>
    </citation>
    <scope>NUCLEOTIDE SEQUENCE [LARGE SCALE GENOMIC DNA]</scope>
</reference>
<feature type="domain" description="Ig-like" evidence="6">
    <location>
        <begin position="419"/>
        <end position="582"/>
    </location>
</feature>
<evidence type="ECO:0000256" key="2">
    <source>
        <dbReference type="ARBA" id="ARBA00022737"/>
    </source>
</evidence>
<dbReference type="InterPro" id="IPR003599">
    <property type="entry name" value="Ig_sub"/>
</dbReference>
<proteinExistence type="predicted"/>
<name>A0A4E0RG53_FASHE</name>
<evidence type="ECO:0000256" key="5">
    <source>
        <dbReference type="SAM" id="Coils"/>
    </source>
</evidence>
<dbReference type="PANTHER" id="PTHR12231:SF253">
    <property type="entry name" value="DPR-INTERACTING PROTEIN ETA, ISOFORM B-RELATED"/>
    <property type="match status" value="1"/>
</dbReference>
<evidence type="ECO:0000313" key="9">
    <source>
        <dbReference type="Proteomes" id="UP000230066"/>
    </source>
</evidence>
<gene>
    <name evidence="8" type="ORF">D915_003568</name>
</gene>
<dbReference type="InterPro" id="IPR051170">
    <property type="entry name" value="Neural/epithelial_adhesion"/>
</dbReference>
<keyword evidence="4" id="KW-0393">Immunoglobulin domain</keyword>
<evidence type="ECO:0000313" key="8">
    <source>
        <dbReference type="EMBL" id="THD25621.1"/>
    </source>
</evidence>
<dbReference type="InterPro" id="IPR003961">
    <property type="entry name" value="FN3_dom"/>
</dbReference>
<dbReference type="InterPro" id="IPR036179">
    <property type="entry name" value="Ig-like_dom_sf"/>
</dbReference>
<feature type="domain" description="Fibronectin type-III" evidence="7">
    <location>
        <begin position="924"/>
        <end position="1023"/>
    </location>
</feature>
<evidence type="ECO:0000259" key="7">
    <source>
        <dbReference type="PROSITE" id="PS50853"/>
    </source>
</evidence>
<keyword evidence="5" id="KW-0175">Coiled coil</keyword>
<protein>
    <submittedName>
        <fullName evidence="8">Fasciclin-2</fullName>
    </submittedName>
</protein>
<feature type="domain" description="Ig-like" evidence="6">
    <location>
        <begin position="838"/>
        <end position="922"/>
    </location>
</feature>
<evidence type="ECO:0000256" key="4">
    <source>
        <dbReference type="ARBA" id="ARBA00023319"/>
    </source>
</evidence>
<evidence type="ECO:0000256" key="1">
    <source>
        <dbReference type="ARBA" id="ARBA00022729"/>
    </source>
</evidence>
<organism evidence="8 9">
    <name type="scientific">Fasciola hepatica</name>
    <name type="common">Liver fluke</name>
    <dbReference type="NCBI Taxonomy" id="6192"/>
    <lineage>
        <taxon>Eukaryota</taxon>
        <taxon>Metazoa</taxon>
        <taxon>Spiralia</taxon>
        <taxon>Lophotrochozoa</taxon>
        <taxon>Platyhelminthes</taxon>
        <taxon>Trematoda</taxon>
        <taxon>Digenea</taxon>
        <taxon>Plagiorchiida</taxon>
        <taxon>Echinostomata</taxon>
        <taxon>Echinostomatoidea</taxon>
        <taxon>Fasciolidae</taxon>
        <taxon>Fasciola</taxon>
    </lineage>
</organism>
<sequence>MIQFYPASRSRWITMIRSIYTIFLLTCVSKVLPTCGQSVMALRAFCSKPNTISIVGGAHSRLVNEGGRVTLTCCMPGMSNGHDHEQLIWIGPGGRELANHFSAPHSRAEHVAYSVPDFRSPNHLVTMLVIQSFQMEDIGEYTCRKANPRQTEDPVSVMIIPRPRLLADFIPLAPTNAEDSGSAVVVGRPVFVVLEEGRSGQLACRRNPQFRPDQVQITWYFQGRQLIAPAMAIPRPKHLLPVNGQGHFNKLNENSLTQAEFELAQLEKEKEMLEASRRVGIVGDRPVSLDPSELGISILEDGQVLSIHKANSRHSGTYLCKAEALNPTWTAERSPFDPPPYESGAIEAPMLVQLQAIRGIVFSPPRMLPGSPSEVNPTKLHEPVFAKMKLKRDTWASSSMMPGERYYMQPLRRTPHDEPFETSRNIFRQMKPVAQEGGQLTLECQARGKPTPQLLWYRGGMGTNMLVDSKAITFDQRIKEALQHLPLADVQRQLGILIADNNKLYPAIAKADQLSERSQVVNFDGQTASDVATGEMLTHKLGRFEMAVGTRKDDTGDPVIMVSRLTINGLQPSDATRYTCLALLDLGQYGGSGNYTDVGSVLPDVIMRPRIIKYGTNLHASGYPGENATLTCEAYGGLDEPQGLRIHFLRGPNVPRLIKSLGSIREKTEPDETFEANTLFGMATTAPSALMFQSAPSNTESSAYGPIDRYAGRLSSVHEIERGVERVRPDMDSRHHLSKTVDPHNPYVSILQLNVTDLRPEDNAYYACEVQAGAHWRVVAPTAHEGAGRLTVWFAPVDVEPITVGRASGAQFGSSFYTEADGINKSVVYGLSHLSSKLACQAHGQPPPTWTWHGPQTGPDIPIGESNGPGGYTKIDYQDGEWSVTELNVPASYLNVGVFGTYSCIASNRLGSATGLIRLKLATHPDKPSLRACKVEAQVIELCVDPPKDSGGLPLTHYELLIQTHPQGGFYGPFAYLPGRRLVRLPHLIPGYYYRFALSAVSDAGRGPNAYLEVTTNKLSTPAIKMLTAQEYIEPNAYNVHWKTSGSSGPDIEQYKISIRPVEVDYSMGEISGRPIGGWTEYTIASPQCSQSNADSDNYPICQYRVENLQPDKAYELELSAKNSVGFAQAQRIIFRTSSVNGASGRMLNMPSYLRQAAGNTARSEHSNRIPDLLVVFVWFLMQQLG</sequence>
<evidence type="ECO:0000256" key="3">
    <source>
        <dbReference type="ARBA" id="ARBA00023157"/>
    </source>
</evidence>
<dbReference type="SUPFAM" id="SSF49265">
    <property type="entry name" value="Fibronectin type III"/>
    <property type="match status" value="1"/>
</dbReference>
<feature type="domain" description="Ig-like" evidence="6">
    <location>
        <begin position="603"/>
        <end position="771"/>
    </location>
</feature>
<feature type="domain" description="Ig-like" evidence="6">
    <location>
        <begin position="174"/>
        <end position="330"/>
    </location>
</feature>
<dbReference type="PANTHER" id="PTHR12231">
    <property type="entry name" value="CTX-RELATED TYPE I TRANSMEMBRANE PROTEIN"/>
    <property type="match status" value="1"/>
</dbReference>
<dbReference type="SMART" id="SM00060">
    <property type="entry name" value="FN3"/>
    <property type="match status" value="2"/>
</dbReference>
<keyword evidence="1" id="KW-0732">Signal</keyword>
<dbReference type="Gene3D" id="2.60.40.10">
    <property type="entry name" value="Immunoglobulins"/>
    <property type="match status" value="6"/>
</dbReference>
<comment type="caution">
    <text evidence="8">The sequence shown here is derived from an EMBL/GenBank/DDBJ whole genome shotgun (WGS) entry which is preliminary data.</text>
</comment>
<evidence type="ECO:0000259" key="6">
    <source>
        <dbReference type="PROSITE" id="PS50835"/>
    </source>
</evidence>
<feature type="domain" description="Ig-like" evidence="6">
    <location>
        <begin position="49"/>
        <end position="156"/>
    </location>
</feature>
<feature type="coiled-coil region" evidence="5">
    <location>
        <begin position="249"/>
        <end position="276"/>
    </location>
</feature>
<accession>A0A4E0RG53</accession>
<dbReference type="SMART" id="SM00409">
    <property type="entry name" value="IG"/>
    <property type="match status" value="5"/>
</dbReference>
<dbReference type="InterPro" id="IPR003598">
    <property type="entry name" value="Ig_sub2"/>
</dbReference>
<dbReference type="SMART" id="SM00408">
    <property type="entry name" value="IGc2"/>
    <property type="match status" value="4"/>
</dbReference>
<dbReference type="AlphaFoldDB" id="A0A4E0RG53"/>
<keyword evidence="3" id="KW-1015">Disulfide bond</keyword>
<dbReference type="PROSITE" id="PS50853">
    <property type="entry name" value="FN3"/>
    <property type="match status" value="1"/>
</dbReference>
<dbReference type="Proteomes" id="UP000230066">
    <property type="component" value="Unassembled WGS sequence"/>
</dbReference>
<dbReference type="InterPro" id="IPR013783">
    <property type="entry name" value="Ig-like_fold"/>
</dbReference>